<evidence type="ECO:0000256" key="5">
    <source>
        <dbReference type="ARBA" id="ARBA00022968"/>
    </source>
</evidence>
<evidence type="ECO:0000256" key="1">
    <source>
        <dbReference type="ARBA" id="ARBA00004323"/>
    </source>
</evidence>
<keyword evidence="5" id="KW-0735">Signal-anchor</keyword>
<dbReference type="Proteomes" id="UP000694865">
    <property type="component" value="Unplaced"/>
</dbReference>
<evidence type="ECO:0000256" key="6">
    <source>
        <dbReference type="ARBA" id="ARBA00022989"/>
    </source>
</evidence>
<evidence type="ECO:0000256" key="2">
    <source>
        <dbReference type="ARBA" id="ARBA00008124"/>
    </source>
</evidence>
<evidence type="ECO:0000256" key="9">
    <source>
        <dbReference type="ARBA" id="ARBA00023180"/>
    </source>
</evidence>
<keyword evidence="3" id="KW-0808">Transferase</keyword>
<keyword evidence="7" id="KW-0333">Golgi apparatus</keyword>
<evidence type="ECO:0000256" key="4">
    <source>
        <dbReference type="ARBA" id="ARBA00022692"/>
    </source>
</evidence>
<reference evidence="11" key="1">
    <citation type="submission" date="2025-08" db="UniProtKB">
        <authorList>
            <consortium name="RefSeq"/>
        </authorList>
    </citation>
    <scope>IDENTIFICATION</scope>
    <source>
        <tissue evidence="11">Testes</tissue>
    </source>
</reference>
<evidence type="ECO:0000256" key="7">
    <source>
        <dbReference type="ARBA" id="ARBA00023034"/>
    </source>
</evidence>
<gene>
    <name evidence="11" type="primary">LOC100375455</name>
</gene>
<name>A0ABM0H1T2_SACKO</name>
<keyword evidence="4" id="KW-0812">Transmembrane</keyword>
<dbReference type="InterPro" id="IPR009729">
    <property type="entry name" value="Gal-3-0_sulfotransfrase"/>
</dbReference>
<evidence type="ECO:0000313" key="10">
    <source>
        <dbReference type="Proteomes" id="UP000694865"/>
    </source>
</evidence>
<dbReference type="RefSeq" id="XP_002742317.1">
    <property type="nucleotide sequence ID" value="XM_002742271.1"/>
</dbReference>
<organism evidence="10 11">
    <name type="scientific">Saccoglossus kowalevskii</name>
    <name type="common">Acorn worm</name>
    <dbReference type="NCBI Taxonomy" id="10224"/>
    <lineage>
        <taxon>Eukaryota</taxon>
        <taxon>Metazoa</taxon>
        <taxon>Hemichordata</taxon>
        <taxon>Enteropneusta</taxon>
        <taxon>Harrimaniidae</taxon>
        <taxon>Saccoglossus</taxon>
    </lineage>
</organism>
<proteinExistence type="inferred from homology"/>
<comment type="similarity">
    <text evidence="2">Belongs to the galactose-3-O-sulfotransferase family.</text>
</comment>
<keyword evidence="10" id="KW-1185">Reference proteome</keyword>
<dbReference type="GeneID" id="100375455"/>
<keyword evidence="8" id="KW-0472">Membrane</keyword>
<evidence type="ECO:0000256" key="3">
    <source>
        <dbReference type="ARBA" id="ARBA00022679"/>
    </source>
</evidence>
<evidence type="ECO:0000313" key="11">
    <source>
        <dbReference type="RefSeq" id="XP_002742317.1"/>
    </source>
</evidence>
<dbReference type="PANTHER" id="PTHR14647:SF87">
    <property type="entry name" value="PUTATIVE-RELATED"/>
    <property type="match status" value="1"/>
</dbReference>
<dbReference type="InterPro" id="IPR027417">
    <property type="entry name" value="P-loop_NTPase"/>
</dbReference>
<sequence length="327" mass="38195">MSPEKCLEHFHDPPKCQAKNKLVYIKTHKTGSTTLASILERFGYTRNLTMAVPEIRHGFPRTGLFNRRMVWKIDNISSFDMLTNHARYNRPELDALIPNATYITILRHPLAQFESMFGFFNWGRHIHTKDPIATFVNDPKYINATISGRATHNSQLFDLGLSLKQTLDEDTVNKKIQSLNKEMDLVLITEYFDESLLILRDLLCWSVDDILYISNGVRRQSARRNLTPAVKKEILKRSKSDLYLYHHFEKVLLKKIQKYGVCFEHNLREFRKLQNEVFEMCIENNVSKQLKKGLVEPVLKKNSTEFCVNLWRGDVTFTGLNRKMPTI</sequence>
<dbReference type="Pfam" id="PF06990">
    <property type="entry name" value="Gal-3-0_sulfotr"/>
    <property type="match status" value="1"/>
</dbReference>
<dbReference type="Gene3D" id="3.40.50.300">
    <property type="entry name" value="P-loop containing nucleotide triphosphate hydrolases"/>
    <property type="match status" value="1"/>
</dbReference>
<evidence type="ECO:0000256" key="8">
    <source>
        <dbReference type="ARBA" id="ARBA00023136"/>
    </source>
</evidence>
<keyword evidence="9" id="KW-0325">Glycoprotein</keyword>
<keyword evidence="6" id="KW-1133">Transmembrane helix</keyword>
<protein>
    <submittedName>
        <fullName evidence="11">Galactosylceramide sulfotransferase-like</fullName>
    </submittedName>
</protein>
<dbReference type="SUPFAM" id="SSF52540">
    <property type="entry name" value="P-loop containing nucleoside triphosphate hydrolases"/>
    <property type="match status" value="1"/>
</dbReference>
<dbReference type="PANTHER" id="PTHR14647">
    <property type="entry name" value="GALACTOSE-3-O-SULFOTRANSFERASE"/>
    <property type="match status" value="1"/>
</dbReference>
<accession>A0ABM0H1T2</accession>
<comment type="subcellular location">
    <subcellularLocation>
        <location evidence="1">Golgi apparatus membrane</location>
        <topology evidence="1">Single-pass type II membrane protein</topology>
    </subcellularLocation>
</comment>